<dbReference type="EMBL" id="RSCE01000007">
    <property type="protein sequence ID" value="RSH80957.1"/>
    <property type="molecule type" value="Genomic_DNA"/>
</dbReference>
<dbReference type="GO" id="GO:0070086">
    <property type="term" value="P:ubiquitin-dependent endocytosis"/>
    <property type="evidence" value="ECO:0007669"/>
    <property type="project" value="TreeGrafter"/>
</dbReference>
<name>A0A427XQ62_9TREE</name>
<evidence type="ECO:0000259" key="2">
    <source>
        <dbReference type="SMART" id="SM01017"/>
    </source>
</evidence>
<accession>A0A427XQ62</accession>
<keyword evidence="4" id="KW-1185">Reference proteome</keyword>
<dbReference type="InterPro" id="IPR014756">
    <property type="entry name" value="Ig_E-set"/>
</dbReference>
<organism evidence="3 4">
    <name type="scientific">Apiotrichum porosum</name>
    <dbReference type="NCBI Taxonomy" id="105984"/>
    <lineage>
        <taxon>Eukaryota</taxon>
        <taxon>Fungi</taxon>
        <taxon>Dikarya</taxon>
        <taxon>Basidiomycota</taxon>
        <taxon>Agaricomycotina</taxon>
        <taxon>Tremellomycetes</taxon>
        <taxon>Trichosporonales</taxon>
        <taxon>Trichosporonaceae</taxon>
        <taxon>Apiotrichum</taxon>
    </lineage>
</organism>
<feature type="region of interest" description="Disordered" evidence="1">
    <location>
        <begin position="584"/>
        <end position="646"/>
    </location>
</feature>
<dbReference type="GO" id="GO:0031625">
    <property type="term" value="F:ubiquitin protein ligase binding"/>
    <property type="evidence" value="ECO:0007669"/>
    <property type="project" value="TreeGrafter"/>
</dbReference>
<dbReference type="Proteomes" id="UP000279236">
    <property type="component" value="Unassembled WGS sequence"/>
</dbReference>
<sequence>MSPWYAGAHVMGGSGSSSRPGSRPVSRPPSPSFSTSPSVASSSFNNVAALSQALDDPLSEYFADGSTAGSSRQLNSYTASTASSLLSPNASTEATPVPSMSGLPHVPDSAHSASPHTPLEIFLDSDDLMLRGQGGDMNPAYLSGYVSLWLAESTNLKDITMQLTGKAKVHFQDASNHNYTHNIVQHDWSFLEGNKRHTHTLKAGLHNFPFSFTLDGNLPSSITTATGDGAIQYRLRAAVVRSGLSFSNLSATKGFRLSRTFTPEALEFNQTLEIENTWPGKVMYSITVPYKAYAAGDSIPVILKFMPIAKGVRVLSVSSVIKEYSLVFTKGSSHADTRNVITTKHELHGGHAVLIEQDASRPPTHWAGVRESQWRDVATSSPANTGPRGSTEASTEEPVDPEAIVGDDEVCTSLTIPLPPWTTPSHTLKPVQVTHKIKWSCAISNPDGHVSELRCALPICILDNSLLDEARAAGAPTRNLMMGTTIDETAQMDLPSYSNHVYDRIAVAEHSGSSAFTARSVNATPHHSPSHTPPASRPGSRPGSPHGWSRSSFTEAAPDVPPRRQLTEHAESALLRGLGQLAAVGSSRGTSGSNSPGHMTPPESSSRQSRLSSRSNSRAASRAGSRASSPERGHRDGEEPHHRSSGLSHLLQFTKPLTALTSSAKSPILRNNSSSVSSSPVLAPSPITRNSVSFSTLPGSSTDRQSSVTFHPSALSGANRERGNSRASNPRFHVEPEEMSSDDNNPLSRVPSYTDGSDPFVVPLDPALPTYTDSEVMERARSGTDLVSMGMARERSSSSMSAPGAHSLPNASAPTAPTVPIVPPVVATNV</sequence>
<feature type="compositionally biased region" description="Low complexity" evidence="1">
    <location>
        <begin position="797"/>
        <end position="817"/>
    </location>
</feature>
<dbReference type="GO" id="GO:0030674">
    <property type="term" value="F:protein-macromolecule adaptor activity"/>
    <property type="evidence" value="ECO:0007669"/>
    <property type="project" value="TreeGrafter"/>
</dbReference>
<dbReference type="Pfam" id="PF00339">
    <property type="entry name" value="Arrestin_N"/>
    <property type="match status" value="1"/>
</dbReference>
<dbReference type="GO" id="GO:0005886">
    <property type="term" value="C:plasma membrane"/>
    <property type="evidence" value="ECO:0007669"/>
    <property type="project" value="TreeGrafter"/>
</dbReference>
<feature type="compositionally biased region" description="Polar residues" evidence="1">
    <location>
        <begin position="688"/>
        <end position="710"/>
    </location>
</feature>
<dbReference type="OrthoDB" id="2333384at2759"/>
<dbReference type="InterPro" id="IPR011021">
    <property type="entry name" value="Arrestin-like_N"/>
</dbReference>
<feature type="compositionally biased region" description="Low complexity" evidence="1">
    <location>
        <begin position="83"/>
        <end position="92"/>
    </location>
</feature>
<dbReference type="PANTHER" id="PTHR11188:SF17">
    <property type="entry name" value="FI21816P1"/>
    <property type="match status" value="1"/>
</dbReference>
<feature type="compositionally biased region" description="Basic and acidic residues" evidence="1">
    <location>
        <begin position="629"/>
        <end position="642"/>
    </location>
</feature>
<feature type="compositionally biased region" description="Low complexity" evidence="1">
    <location>
        <begin position="16"/>
        <end position="25"/>
    </location>
</feature>
<proteinExistence type="predicted"/>
<feature type="region of interest" description="Disordered" evidence="1">
    <location>
        <begin position="1"/>
        <end position="41"/>
    </location>
</feature>
<protein>
    <recommendedName>
        <fullName evidence="2">Arrestin C-terminal-like domain-containing protein</fullName>
    </recommendedName>
</protein>
<feature type="compositionally biased region" description="Low complexity" evidence="1">
    <location>
        <begin position="32"/>
        <end position="41"/>
    </location>
</feature>
<feature type="compositionally biased region" description="Low complexity" evidence="1">
    <location>
        <begin position="666"/>
        <end position="687"/>
    </location>
</feature>
<feature type="domain" description="Arrestin C-terminal-like" evidence="2">
    <location>
        <begin position="278"/>
        <end position="466"/>
    </location>
</feature>
<dbReference type="SMART" id="SM01017">
    <property type="entry name" value="Arrestin_C"/>
    <property type="match status" value="1"/>
</dbReference>
<reference evidence="3 4" key="1">
    <citation type="submission" date="2018-11" db="EMBL/GenBank/DDBJ databases">
        <title>Genome sequence of Apiotrichum porosum DSM 27194.</title>
        <authorList>
            <person name="Aliyu H."/>
            <person name="Gorte O."/>
            <person name="Ochsenreither K."/>
        </authorList>
    </citation>
    <scope>NUCLEOTIDE SEQUENCE [LARGE SCALE GENOMIC DNA]</scope>
    <source>
        <strain evidence="3 4">DSM 27194</strain>
    </source>
</reference>
<feature type="region of interest" description="Disordered" evidence="1">
    <location>
        <begin position="360"/>
        <end position="399"/>
    </location>
</feature>
<feature type="region of interest" description="Disordered" evidence="1">
    <location>
        <begin position="793"/>
        <end position="817"/>
    </location>
</feature>
<dbReference type="AlphaFoldDB" id="A0A427XQ62"/>
<feature type="compositionally biased region" description="Low complexity" evidence="1">
    <location>
        <begin position="537"/>
        <end position="552"/>
    </location>
</feature>
<dbReference type="PANTHER" id="PTHR11188">
    <property type="entry name" value="ARRESTIN DOMAIN CONTAINING PROTEIN"/>
    <property type="match status" value="1"/>
</dbReference>
<gene>
    <name evidence="3" type="ORF">EHS24_008386</name>
</gene>
<feature type="region of interest" description="Disordered" evidence="1">
    <location>
        <begin position="664"/>
        <end position="761"/>
    </location>
</feature>
<dbReference type="Pfam" id="PF02752">
    <property type="entry name" value="Arrestin_C"/>
    <property type="match status" value="1"/>
</dbReference>
<feature type="compositionally biased region" description="Polar residues" evidence="1">
    <location>
        <begin position="378"/>
        <end position="393"/>
    </location>
</feature>
<dbReference type="STRING" id="105984.A0A427XQ62"/>
<feature type="compositionally biased region" description="Low complexity" evidence="1">
    <location>
        <begin position="604"/>
        <end position="628"/>
    </location>
</feature>
<dbReference type="GO" id="GO:0005829">
    <property type="term" value="C:cytosol"/>
    <property type="evidence" value="ECO:0007669"/>
    <property type="project" value="TreeGrafter"/>
</dbReference>
<comment type="caution">
    <text evidence="3">The sequence shown here is derived from an EMBL/GenBank/DDBJ whole genome shotgun (WGS) entry which is preliminary data.</text>
</comment>
<evidence type="ECO:0000256" key="1">
    <source>
        <dbReference type="SAM" id="MobiDB-lite"/>
    </source>
</evidence>
<evidence type="ECO:0000313" key="3">
    <source>
        <dbReference type="EMBL" id="RSH80957.1"/>
    </source>
</evidence>
<dbReference type="GeneID" id="39592929"/>
<dbReference type="RefSeq" id="XP_028475676.1">
    <property type="nucleotide sequence ID" value="XM_028623702.1"/>
</dbReference>
<dbReference type="InterPro" id="IPR050357">
    <property type="entry name" value="Arrestin_domain-protein"/>
</dbReference>
<dbReference type="InterPro" id="IPR011022">
    <property type="entry name" value="Arrestin_C-like"/>
</dbReference>
<feature type="compositionally biased region" description="Polar residues" evidence="1">
    <location>
        <begin position="587"/>
        <end position="597"/>
    </location>
</feature>
<feature type="region of interest" description="Disordered" evidence="1">
    <location>
        <begin position="520"/>
        <end position="563"/>
    </location>
</feature>
<dbReference type="Gene3D" id="2.60.40.640">
    <property type="match status" value="1"/>
</dbReference>
<evidence type="ECO:0000313" key="4">
    <source>
        <dbReference type="Proteomes" id="UP000279236"/>
    </source>
</evidence>
<dbReference type="InterPro" id="IPR014752">
    <property type="entry name" value="Arrestin-like_C"/>
</dbReference>
<feature type="region of interest" description="Disordered" evidence="1">
    <location>
        <begin position="83"/>
        <end position="114"/>
    </location>
</feature>
<dbReference type="SUPFAM" id="SSF81296">
    <property type="entry name" value="E set domains"/>
    <property type="match status" value="1"/>
</dbReference>